<evidence type="ECO:0000313" key="3">
    <source>
        <dbReference type="EMBL" id="OXM69617.1"/>
    </source>
</evidence>
<dbReference type="AlphaFoldDB" id="A0A229TEE8"/>
<gene>
    <name evidence="3" type="ORF">CF165_08900</name>
</gene>
<keyword evidence="2" id="KW-1133">Transmembrane helix</keyword>
<evidence type="ECO:0000256" key="2">
    <source>
        <dbReference type="SAM" id="Phobius"/>
    </source>
</evidence>
<keyword evidence="2" id="KW-0472">Membrane</keyword>
<organism evidence="3 4">
    <name type="scientific">Amycolatopsis vastitatis</name>
    <dbReference type="NCBI Taxonomy" id="1905142"/>
    <lineage>
        <taxon>Bacteria</taxon>
        <taxon>Bacillati</taxon>
        <taxon>Actinomycetota</taxon>
        <taxon>Actinomycetes</taxon>
        <taxon>Pseudonocardiales</taxon>
        <taxon>Pseudonocardiaceae</taxon>
        <taxon>Amycolatopsis</taxon>
    </lineage>
</organism>
<dbReference type="EMBL" id="NMUL01000007">
    <property type="protein sequence ID" value="OXM69617.1"/>
    <property type="molecule type" value="Genomic_DNA"/>
</dbReference>
<protein>
    <submittedName>
        <fullName evidence="3">Uncharacterized protein</fullName>
    </submittedName>
</protein>
<reference evidence="4" key="1">
    <citation type="submission" date="2017-07" db="EMBL/GenBank/DDBJ databases">
        <title>Comparative genome mining reveals phylogenetic distribution patterns of secondary metabolites in Amycolatopsis.</title>
        <authorList>
            <person name="Adamek M."/>
            <person name="Alanjary M."/>
            <person name="Sales-Ortells H."/>
            <person name="Goodfellow M."/>
            <person name="Bull A.T."/>
            <person name="Kalinowski J."/>
            <person name="Ziemert N."/>
        </authorList>
    </citation>
    <scope>NUCLEOTIDE SEQUENCE [LARGE SCALE GENOMIC DNA]</scope>
    <source>
        <strain evidence="4">H5</strain>
    </source>
</reference>
<evidence type="ECO:0000256" key="1">
    <source>
        <dbReference type="SAM" id="MobiDB-lite"/>
    </source>
</evidence>
<keyword evidence="2" id="KW-0812">Transmembrane</keyword>
<comment type="caution">
    <text evidence="3">The sequence shown here is derived from an EMBL/GenBank/DDBJ whole genome shotgun (WGS) entry which is preliminary data.</text>
</comment>
<dbReference type="Proteomes" id="UP000215199">
    <property type="component" value="Unassembled WGS sequence"/>
</dbReference>
<proteinExistence type="predicted"/>
<sequence length="74" mass="7540">MSFGVLNAEQATVANNVVAALATIVTAVTAVLAQVHILNRAEPLVTPVADPRNDAGAQLAPVDTEPPLTGPTRV</sequence>
<feature type="region of interest" description="Disordered" evidence="1">
    <location>
        <begin position="49"/>
        <end position="74"/>
    </location>
</feature>
<dbReference type="RefSeq" id="WP_093946942.1">
    <property type="nucleotide sequence ID" value="NZ_NMUL01000007.1"/>
</dbReference>
<feature type="transmembrane region" description="Helical" evidence="2">
    <location>
        <begin position="12"/>
        <end position="33"/>
    </location>
</feature>
<dbReference type="OrthoDB" id="3696113at2"/>
<keyword evidence="4" id="KW-1185">Reference proteome</keyword>
<accession>A0A229TEE8</accession>
<evidence type="ECO:0000313" key="4">
    <source>
        <dbReference type="Proteomes" id="UP000215199"/>
    </source>
</evidence>
<name>A0A229TEE8_9PSEU</name>